<organism evidence="2 3">
    <name type="scientific">Dyadobacter psychrotolerans</name>
    <dbReference type="NCBI Taxonomy" id="2541721"/>
    <lineage>
        <taxon>Bacteria</taxon>
        <taxon>Pseudomonadati</taxon>
        <taxon>Bacteroidota</taxon>
        <taxon>Cytophagia</taxon>
        <taxon>Cytophagales</taxon>
        <taxon>Spirosomataceae</taxon>
        <taxon>Dyadobacter</taxon>
    </lineage>
</organism>
<accession>A0A4R5DV07</accession>
<sequence length="183" mass="20839">MPNIIITGGPGSGKSTLIEALQTRGFLCKQEVSRQLIREQVALATGCVPWQDLDCFANLALNKMITDYNSAGIKDEIVFFDRGIPDVIAYLKAGGLQVEQRFYDAAKIFPYSKEVFITPPWKEIYVNDDERWQTFEEACILHDTLIAAYENLGYNIKFIPCTSVTKRVEYIFKTIKELRKIKA</sequence>
<dbReference type="Gene3D" id="3.40.50.300">
    <property type="entry name" value="P-loop containing nucleotide triphosphate hydrolases"/>
    <property type="match status" value="1"/>
</dbReference>
<dbReference type="OrthoDB" id="5638848at2"/>
<evidence type="ECO:0000313" key="2">
    <source>
        <dbReference type="EMBL" id="TDE18342.1"/>
    </source>
</evidence>
<protein>
    <recommendedName>
        <fullName evidence="1">NadR/Ttd14 AAA domain-containing protein</fullName>
    </recommendedName>
</protein>
<dbReference type="RefSeq" id="WP_131956156.1">
    <property type="nucleotide sequence ID" value="NZ_SMFL01000001.1"/>
</dbReference>
<evidence type="ECO:0000259" key="1">
    <source>
        <dbReference type="Pfam" id="PF13521"/>
    </source>
</evidence>
<dbReference type="InterPro" id="IPR038727">
    <property type="entry name" value="NadR/Ttd14_AAA_dom"/>
</dbReference>
<evidence type="ECO:0000313" key="3">
    <source>
        <dbReference type="Proteomes" id="UP000294850"/>
    </source>
</evidence>
<proteinExistence type="predicted"/>
<feature type="domain" description="NadR/Ttd14 AAA" evidence="1">
    <location>
        <begin position="4"/>
        <end position="167"/>
    </location>
</feature>
<gene>
    <name evidence="2" type="ORF">E0F88_02020</name>
</gene>
<keyword evidence="3" id="KW-1185">Reference proteome</keyword>
<dbReference type="SUPFAM" id="SSF52540">
    <property type="entry name" value="P-loop containing nucleoside triphosphate hydrolases"/>
    <property type="match status" value="1"/>
</dbReference>
<name>A0A4R5DV07_9BACT</name>
<dbReference type="AlphaFoldDB" id="A0A4R5DV07"/>
<dbReference type="Proteomes" id="UP000294850">
    <property type="component" value="Unassembled WGS sequence"/>
</dbReference>
<comment type="caution">
    <text evidence="2">The sequence shown here is derived from an EMBL/GenBank/DDBJ whole genome shotgun (WGS) entry which is preliminary data.</text>
</comment>
<dbReference type="Pfam" id="PF13521">
    <property type="entry name" value="AAA_28"/>
    <property type="match status" value="1"/>
</dbReference>
<dbReference type="InterPro" id="IPR027417">
    <property type="entry name" value="P-loop_NTPase"/>
</dbReference>
<dbReference type="EMBL" id="SMFL01000001">
    <property type="protein sequence ID" value="TDE18342.1"/>
    <property type="molecule type" value="Genomic_DNA"/>
</dbReference>
<reference evidence="2 3" key="1">
    <citation type="submission" date="2019-03" db="EMBL/GenBank/DDBJ databases">
        <title>Dyadobacter AR-3-6 sp. nov., isolated from arctic soil.</title>
        <authorList>
            <person name="Chaudhary D.K."/>
        </authorList>
    </citation>
    <scope>NUCLEOTIDE SEQUENCE [LARGE SCALE GENOMIC DNA]</scope>
    <source>
        <strain evidence="2 3">AR-3-6</strain>
    </source>
</reference>